<evidence type="ECO:0000313" key="6">
    <source>
        <dbReference type="EMBL" id="CAB3787598.1"/>
    </source>
</evidence>
<reference evidence="6 7" key="1">
    <citation type="submission" date="2020-04" db="EMBL/GenBank/DDBJ databases">
        <authorList>
            <person name="De Canck E."/>
        </authorList>
    </citation>
    <scope>NUCLEOTIDE SEQUENCE [LARGE SCALE GENOMIC DNA]</scope>
    <source>
        <strain evidence="6 7">LMG 28688</strain>
    </source>
</reference>
<keyword evidence="7" id="KW-1185">Reference proteome</keyword>
<dbReference type="PROSITE" id="PS50931">
    <property type="entry name" value="HTH_LYSR"/>
    <property type="match status" value="1"/>
</dbReference>
<dbReference type="InterPro" id="IPR036390">
    <property type="entry name" value="WH_DNA-bd_sf"/>
</dbReference>
<dbReference type="GO" id="GO:0000976">
    <property type="term" value="F:transcription cis-regulatory region binding"/>
    <property type="evidence" value="ECO:0007669"/>
    <property type="project" value="TreeGrafter"/>
</dbReference>
<sequence length="321" mass="35812">MNKGRTDTYLNDRLDWNLLRTFLVIAHEKSVSRAATRLHLTQPAVSQALRRLEDQIGVRLVDRGGPRLEITPAGLEVRAIAEEIYGTISRLSLTDVDHQQDVAGLVRIGTVSGVEFPAYDDFLAAFHRTHPRIEFESQVMRSADVVNSLQQKAVTIGLTPRRTLPKRINERIFLRQHYALFCGRHHPLFGREDLRVADLAGESFVSFAGDKVGDHLSPLTIFRDEMGFTGRVVASSSNMAEIKRFIFAGLGIGCLPEHIVRDDASDGRFQRLPPGEGVADLDVYLIWSEDRKLNAAESAFLNALHAFLDAQDPLPKVPEAP</sequence>
<dbReference type="EMBL" id="CADIKL010000010">
    <property type="protein sequence ID" value="CAB3787598.1"/>
    <property type="molecule type" value="Genomic_DNA"/>
</dbReference>
<dbReference type="InterPro" id="IPR036388">
    <property type="entry name" value="WH-like_DNA-bd_sf"/>
</dbReference>
<dbReference type="Proteomes" id="UP000494119">
    <property type="component" value="Unassembled WGS sequence"/>
</dbReference>
<evidence type="ECO:0000313" key="7">
    <source>
        <dbReference type="Proteomes" id="UP000494119"/>
    </source>
</evidence>
<keyword evidence="4" id="KW-0804">Transcription</keyword>
<evidence type="ECO:0000256" key="2">
    <source>
        <dbReference type="ARBA" id="ARBA00023015"/>
    </source>
</evidence>
<evidence type="ECO:0000256" key="4">
    <source>
        <dbReference type="ARBA" id="ARBA00023163"/>
    </source>
</evidence>
<organism evidence="6 7">
    <name type="scientific">Paraburkholderia caffeinitolerans</name>
    <dbReference type="NCBI Taxonomy" id="1723730"/>
    <lineage>
        <taxon>Bacteria</taxon>
        <taxon>Pseudomonadati</taxon>
        <taxon>Pseudomonadota</taxon>
        <taxon>Betaproteobacteria</taxon>
        <taxon>Burkholderiales</taxon>
        <taxon>Burkholderiaceae</taxon>
        <taxon>Paraburkholderia</taxon>
    </lineage>
</organism>
<dbReference type="SUPFAM" id="SSF53850">
    <property type="entry name" value="Periplasmic binding protein-like II"/>
    <property type="match status" value="1"/>
</dbReference>
<dbReference type="Pfam" id="PF00126">
    <property type="entry name" value="HTH_1"/>
    <property type="match status" value="1"/>
</dbReference>
<name>A0A6J5FVL8_9BURK</name>
<keyword evidence="3" id="KW-0238">DNA-binding</keyword>
<gene>
    <name evidence="6" type="primary">hdfR_6</name>
    <name evidence="6" type="ORF">LMG28688_02500</name>
</gene>
<feature type="domain" description="HTH lysR-type" evidence="5">
    <location>
        <begin position="14"/>
        <end position="71"/>
    </location>
</feature>
<dbReference type="Gene3D" id="3.40.190.290">
    <property type="match status" value="1"/>
</dbReference>
<dbReference type="GO" id="GO:0003700">
    <property type="term" value="F:DNA-binding transcription factor activity"/>
    <property type="evidence" value="ECO:0007669"/>
    <property type="project" value="InterPro"/>
</dbReference>
<dbReference type="SUPFAM" id="SSF46785">
    <property type="entry name" value="Winged helix' DNA-binding domain"/>
    <property type="match status" value="1"/>
</dbReference>
<accession>A0A6J5FVL8</accession>
<dbReference type="PRINTS" id="PR00039">
    <property type="entry name" value="HTHLYSR"/>
</dbReference>
<keyword evidence="2" id="KW-0805">Transcription regulation</keyword>
<proteinExistence type="inferred from homology"/>
<dbReference type="PANTHER" id="PTHR30126:SF40">
    <property type="entry name" value="HTH-TYPE TRANSCRIPTIONAL REGULATOR GLTR"/>
    <property type="match status" value="1"/>
</dbReference>
<dbReference type="CDD" id="cd05466">
    <property type="entry name" value="PBP2_LTTR_substrate"/>
    <property type="match status" value="1"/>
</dbReference>
<dbReference type="InterPro" id="IPR000847">
    <property type="entry name" value="LysR_HTH_N"/>
</dbReference>
<dbReference type="Pfam" id="PF03466">
    <property type="entry name" value="LysR_substrate"/>
    <property type="match status" value="1"/>
</dbReference>
<dbReference type="PANTHER" id="PTHR30126">
    <property type="entry name" value="HTH-TYPE TRANSCRIPTIONAL REGULATOR"/>
    <property type="match status" value="1"/>
</dbReference>
<evidence type="ECO:0000256" key="3">
    <source>
        <dbReference type="ARBA" id="ARBA00023125"/>
    </source>
</evidence>
<comment type="similarity">
    <text evidence="1">Belongs to the LysR transcriptional regulatory family.</text>
</comment>
<evidence type="ECO:0000256" key="1">
    <source>
        <dbReference type="ARBA" id="ARBA00009437"/>
    </source>
</evidence>
<protein>
    <submittedName>
        <fullName evidence="6">HTH-type transcriptional regulator HdfR</fullName>
    </submittedName>
</protein>
<evidence type="ECO:0000259" key="5">
    <source>
        <dbReference type="PROSITE" id="PS50931"/>
    </source>
</evidence>
<dbReference type="RefSeq" id="WP_129564151.1">
    <property type="nucleotide sequence ID" value="NZ_CADIKL010000010.1"/>
</dbReference>
<dbReference type="AlphaFoldDB" id="A0A6J5FVL8"/>
<dbReference type="Gene3D" id="1.10.10.10">
    <property type="entry name" value="Winged helix-like DNA-binding domain superfamily/Winged helix DNA-binding domain"/>
    <property type="match status" value="1"/>
</dbReference>
<dbReference type="InterPro" id="IPR005119">
    <property type="entry name" value="LysR_subst-bd"/>
</dbReference>